<comment type="caution">
    <text evidence="1">The sequence shown here is derived from an EMBL/GenBank/DDBJ whole genome shotgun (WGS) entry which is preliminary data.</text>
</comment>
<reference evidence="2" key="1">
    <citation type="journal article" date="2019" name="Int. J. Syst. Evol. Microbiol.">
        <title>The Global Catalogue of Microorganisms (GCM) 10K type strain sequencing project: providing services to taxonomists for standard genome sequencing and annotation.</title>
        <authorList>
            <consortium name="The Broad Institute Genomics Platform"/>
            <consortium name="The Broad Institute Genome Sequencing Center for Infectious Disease"/>
            <person name="Wu L."/>
            <person name="Ma J."/>
        </authorList>
    </citation>
    <scope>NUCLEOTIDE SEQUENCE [LARGE SCALE GENOMIC DNA]</scope>
    <source>
        <strain evidence="2">JCM 17738</strain>
    </source>
</reference>
<accession>A0ABP8J816</accession>
<evidence type="ECO:0000313" key="2">
    <source>
        <dbReference type="Proteomes" id="UP001500390"/>
    </source>
</evidence>
<organism evidence="1 2">
    <name type="scientific">Ornithinibacter aureus</name>
    <dbReference type="NCBI Taxonomy" id="622664"/>
    <lineage>
        <taxon>Bacteria</taxon>
        <taxon>Bacillati</taxon>
        <taxon>Actinomycetota</taxon>
        <taxon>Actinomycetes</taxon>
        <taxon>Micrococcales</taxon>
        <taxon>Intrasporangiaceae</taxon>
        <taxon>Ornithinibacter</taxon>
    </lineage>
</organism>
<dbReference type="EMBL" id="BAABFX010000004">
    <property type="protein sequence ID" value="GAA4386667.1"/>
    <property type="molecule type" value="Genomic_DNA"/>
</dbReference>
<dbReference type="Proteomes" id="UP001500390">
    <property type="component" value="Unassembled WGS sequence"/>
</dbReference>
<protein>
    <submittedName>
        <fullName evidence="1">Uncharacterized protein</fullName>
    </submittedName>
</protein>
<proteinExistence type="predicted"/>
<sequence>MARSWIPVLVDIEDYHEITAMVAERARARGASGASELPAIAVVGPTSQTLNTPDGDQYARTAAAALESQIAWELEDLERLADPETRFETARRWALAMDACLKHIDDPFPFISTEQVCNESGMTLNQWRDAPRKLPAHLAKHYPNVRNWPLAAIEGRKVGRDNQIYWALTQEQAQRWRQVRGA</sequence>
<evidence type="ECO:0000313" key="1">
    <source>
        <dbReference type="EMBL" id="GAA4386667.1"/>
    </source>
</evidence>
<gene>
    <name evidence="1" type="ORF">GCM10023153_00480</name>
</gene>
<name>A0ABP8J816_9MICO</name>
<keyword evidence="2" id="KW-1185">Reference proteome</keyword>